<evidence type="ECO:0000256" key="2">
    <source>
        <dbReference type="SAM" id="SignalP"/>
    </source>
</evidence>
<comment type="caution">
    <text evidence="3">The sequence shown here is derived from an EMBL/GenBank/DDBJ whole genome shotgun (WGS) entry which is preliminary data.</text>
</comment>
<dbReference type="Proteomes" id="UP001324427">
    <property type="component" value="Unassembled WGS sequence"/>
</dbReference>
<evidence type="ECO:0000256" key="1">
    <source>
        <dbReference type="SAM" id="MobiDB-lite"/>
    </source>
</evidence>
<feature type="signal peptide" evidence="2">
    <location>
        <begin position="1"/>
        <end position="21"/>
    </location>
</feature>
<keyword evidence="4" id="KW-1185">Reference proteome</keyword>
<sequence>MATIFMRIATVLLLLIQLTCALPLDSPHEARIDDGMVARHSCRYPTLKKLPQGAEPTICFNQGRGYARQWFVDMAADMCSKVKNREFNWQSGATGTWSYTHRNLEICREKLGAKSWQCNPPNNTLMTIDCTPTSWMYCDMGLSEAACNAGFATVYDGCNAKTLDNKQGGEYAGTGEVSPSGQLGSASNGDKGASIPNCLRFIIDPNYVIENEMNQYDPAPATGSISSGPPICHDNGKGYNILWDTAMGDNPVDIGFYYDAASATFPSGLATIGGA</sequence>
<evidence type="ECO:0000313" key="4">
    <source>
        <dbReference type="Proteomes" id="UP001324427"/>
    </source>
</evidence>
<feature type="region of interest" description="Disordered" evidence="1">
    <location>
        <begin position="171"/>
        <end position="190"/>
    </location>
</feature>
<keyword evidence="2" id="KW-0732">Signal</keyword>
<feature type="chain" id="PRO_5043586464" evidence="2">
    <location>
        <begin position="22"/>
        <end position="275"/>
    </location>
</feature>
<name>A0AAV9JMI6_9PEZI</name>
<dbReference type="AlphaFoldDB" id="A0AAV9JMI6"/>
<evidence type="ECO:0000313" key="3">
    <source>
        <dbReference type="EMBL" id="KAK4546151.1"/>
    </source>
</evidence>
<proteinExistence type="predicted"/>
<accession>A0AAV9JMI6</accession>
<reference evidence="3 4" key="1">
    <citation type="submission" date="2021-11" db="EMBL/GenBank/DDBJ databases">
        <title>Black yeast isolated from Biological Soil Crust.</title>
        <authorList>
            <person name="Kurbessoian T."/>
        </authorList>
    </citation>
    <scope>NUCLEOTIDE SEQUENCE [LARGE SCALE GENOMIC DNA]</scope>
    <source>
        <strain evidence="3 4">CCFEE 5522</strain>
    </source>
</reference>
<gene>
    <name evidence="3" type="ORF">LTR36_002288</name>
</gene>
<feature type="compositionally biased region" description="Polar residues" evidence="1">
    <location>
        <begin position="177"/>
        <end position="188"/>
    </location>
</feature>
<dbReference type="EMBL" id="JAVFHQ010000016">
    <property type="protein sequence ID" value="KAK4546151.1"/>
    <property type="molecule type" value="Genomic_DNA"/>
</dbReference>
<organism evidence="3 4">
    <name type="scientific">Oleoguttula mirabilis</name>
    <dbReference type="NCBI Taxonomy" id="1507867"/>
    <lineage>
        <taxon>Eukaryota</taxon>
        <taxon>Fungi</taxon>
        <taxon>Dikarya</taxon>
        <taxon>Ascomycota</taxon>
        <taxon>Pezizomycotina</taxon>
        <taxon>Dothideomycetes</taxon>
        <taxon>Dothideomycetidae</taxon>
        <taxon>Mycosphaerellales</taxon>
        <taxon>Teratosphaeriaceae</taxon>
        <taxon>Oleoguttula</taxon>
    </lineage>
</organism>
<protein>
    <submittedName>
        <fullName evidence="3">Uncharacterized protein</fullName>
    </submittedName>
</protein>